<evidence type="ECO:0000313" key="3">
    <source>
        <dbReference type="EMBL" id="WWT56056.1"/>
    </source>
</evidence>
<comment type="similarity">
    <text evidence="1">Belongs to the barstar family.</text>
</comment>
<feature type="domain" description="Barstar (barnase inhibitor)" evidence="2">
    <location>
        <begin position="1"/>
        <end position="55"/>
    </location>
</feature>
<evidence type="ECO:0000256" key="1">
    <source>
        <dbReference type="ARBA" id="ARBA00006845"/>
    </source>
</evidence>
<reference evidence="3 4" key="1">
    <citation type="submission" date="2024-02" db="EMBL/GenBank/DDBJ databases">
        <title>Distribution and functional of Brevundimonas-related endobacteria within Verticillium dahliae.</title>
        <authorList>
            <person name="Zeng H."/>
        </authorList>
    </citation>
    <scope>NUCLEOTIDE SEQUENCE [LARGE SCALE GENOMIC DNA]</scope>
    <source>
        <strain evidence="3 4">TRM 44200</strain>
    </source>
</reference>
<gene>
    <name evidence="3" type="ORF">V8J38_06350</name>
</gene>
<organism evidence="3 4">
    <name type="scientific">Brevundimonas olei</name>
    <dbReference type="NCBI Taxonomy" id="657642"/>
    <lineage>
        <taxon>Bacteria</taxon>
        <taxon>Pseudomonadati</taxon>
        <taxon>Pseudomonadota</taxon>
        <taxon>Alphaproteobacteria</taxon>
        <taxon>Caulobacterales</taxon>
        <taxon>Caulobacteraceae</taxon>
        <taxon>Brevundimonas</taxon>
    </lineage>
</organism>
<dbReference type="EMBL" id="CP146369">
    <property type="protein sequence ID" value="WWT56056.1"/>
    <property type="molecule type" value="Genomic_DNA"/>
</dbReference>
<protein>
    <submittedName>
        <fullName evidence="3">Barstar family protein</fullName>
    </submittedName>
</protein>
<evidence type="ECO:0000259" key="2">
    <source>
        <dbReference type="Pfam" id="PF01337"/>
    </source>
</evidence>
<dbReference type="SUPFAM" id="SSF52038">
    <property type="entry name" value="Barstar-related"/>
    <property type="match status" value="1"/>
</dbReference>
<dbReference type="InterPro" id="IPR035905">
    <property type="entry name" value="Barstar-like_sf"/>
</dbReference>
<dbReference type="InterPro" id="IPR000468">
    <property type="entry name" value="Barstar"/>
</dbReference>
<dbReference type="Gene3D" id="3.30.370.10">
    <property type="entry name" value="Barstar-like"/>
    <property type="match status" value="1"/>
</dbReference>
<proteinExistence type="inferred from homology"/>
<dbReference type="RefSeq" id="WP_338578352.1">
    <property type="nucleotide sequence ID" value="NZ_CP146369.1"/>
</dbReference>
<keyword evidence="4" id="KW-1185">Reference proteome</keyword>
<evidence type="ECO:0000313" key="4">
    <source>
        <dbReference type="Proteomes" id="UP001363460"/>
    </source>
</evidence>
<name>A0ABZ2IEN9_9CAUL</name>
<dbReference type="Pfam" id="PF01337">
    <property type="entry name" value="Barstar"/>
    <property type="match status" value="1"/>
</dbReference>
<accession>A0ABZ2IEN9</accession>
<sequence length="74" mass="8087">MPDWFGRNLDALFDLVLAVLPGPLTIRWIHAEASAKAMGADFGIVVGVLRDAEEAPKSGFKLRLCKGATTEFRE</sequence>
<dbReference type="Proteomes" id="UP001363460">
    <property type="component" value="Chromosome"/>
</dbReference>